<reference evidence="2" key="1">
    <citation type="submission" date="2022-11" db="UniProtKB">
        <authorList>
            <consortium name="WormBaseParasite"/>
        </authorList>
    </citation>
    <scope>IDENTIFICATION</scope>
</reference>
<organism evidence="1 2">
    <name type="scientific">Romanomermis culicivorax</name>
    <name type="common">Nematode worm</name>
    <dbReference type="NCBI Taxonomy" id="13658"/>
    <lineage>
        <taxon>Eukaryota</taxon>
        <taxon>Metazoa</taxon>
        <taxon>Ecdysozoa</taxon>
        <taxon>Nematoda</taxon>
        <taxon>Enoplea</taxon>
        <taxon>Dorylaimia</taxon>
        <taxon>Mermithida</taxon>
        <taxon>Mermithoidea</taxon>
        <taxon>Mermithidae</taxon>
        <taxon>Romanomermis</taxon>
    </lineage>
</organism>
<dbReference type="InterPro" id="IPR019049">
    <property type="entry name" value="Nucleoporin_prot_Ndc1/Nup"/>
</dbReference>
<dbReference type="WBParaSite" id="nRc.2.0.1.t28014-RA">
    <property type="protein sequence ID" value="nRc.2.0.1.t28014-RA"/>
    <property type="gene ID" value="nRc.2.0.1.g28014"/>
</dbReference>
<dbReference type="AlphaFoldDB" id="A0A915JP35"/>
<evidence type="ECO:0000313" key="2">
    <source>
        <dbReference type="WBParaSite" id="nRc.2.0.1.t28014-RA"/>
    </source>
</evidence>
<dbReference type="Proteomes" id="UP000887565">
    <property type="component" value="Unplaced"/>
</dbReference>
<sequence length="102" mass="11681">MDILSLGNILCIAYTEDHLGVVQIDLPNVLGPFCDSYLQLEKFGRLSTTQYIETSKGRLIDTSHVMLKTELIKSLRCIKSTYGENLWNVDLKDEHKTLMRSF</sequence>
<keyword evidence="1" id="KW-1185">Reference proteome</keyword>
<evidence type="ECO:0000313" key="1">
    <source>
        <dbReference type="Proteomes" id="UP000887565"/>
    </source>
</evidence>
<dbReference type="Pfam" id="PF09531">
    <property type="entry name" value="Ndc1_Nup"/>
    <property type="match status" value="1"/>
</dbReference>
<protein>
    <submittedName>
        <fullName evidence="2">Uncharacterized protein</fullName>
    </submittedName>
</protein>
<proteinExistence type="predicted"/>
<accession>A0A915JP35</accession>
<name>A0A915JP35_ROMCU</name>